<dbReference type="Pfam" id="PF17932">
    <property type="entry name" value="TetR_C_24"/>
    <property type="match status" value="1"/>
</dbReference>
<feature type="domain" description="HTH tetR-type" evidence="3">
    <location>
        <begin position="4"/>
        <end position="64"/>
    </location>
</feature>
<dbReference type="Pfam" id="PF00440">
    <property type="entry name" value="TetR_N"/>
    <property type="match status" value="1"/>
</dbReference>
<evidence type="ECO:0000256" key="1">
    <source>
        <dbReference type="ARBA" id="ARBA00023125"/>
    </source>
</evidence>
<organism evidence="4 5">
    <name type="scientific">Clostridium fungisolvens</name>
    <dbReference type="NCBI Taxonomy" id="1604897"/>
    <lineage>
        <taxon>Bacteria</taxon>
        <taxon>Bacillati</taxon>
        <taxon>Bacillota</taxon>
        <taxon>Clostridia</taxon>
        <taxon>Eubacteriales</taxon>
        <taxon>Clostridiaceae</taxon>
        <taxon>Clostridium</taxon>
    </lineage>
</organism>
<dbReference type="PROSITE" id="PS01081">
    <property type="entry name" value="HTH_TETR_1"/>
    <property type="match status" value="1"/>
</dbReference>
<dbReference type="PANTHER" id="PTHR30055">
    <property type="entry name" value="HTH-TYPE TRANSCRIPTIONAL REGULATOR RUTR"/>
    <property type="match status" value="1"/>
</dbReference>
<dbReference type="Gene3D" id="1.10.357.10">
    <property type="entry name" value="Tetracycline Repressor, domain 2"/>
    <property type="match status" value="1"/>
</dbReference>
<dbReference type="RefSeq" id="WP_183279653.1">
    <property type="nucleotide sequence ID" value="NZ_BLZR01000001.1"/>
</dbReference>
<dbReference type="EMBL" id="BLZR01000001">
    <property type="protein sequence ID" value="GFP78354.1"/>
    <property type="molecule type" value="Genomic_DNA"/>
</dbReference>
<dbReference type="GO" id="GO:0006355">
    <property type="term" value="P:regulation of DNA-templated transcription"/>
    <property type="evidence" value="ECO:0007669"/>
    <property type="project" value="UniProtKB-ARBA"/>
</dbReference>
<dbReference type="Proteomes" id="UP000580568">
    <property type="component" value="Unassembled WGS sequence"/>
</dbReference>
<reference evidence="4 5" key="1">
    <citation type="submission" date="2020-07" db="EMBL/GenBank/DDBJ databases">
        <title>A new beta-1,3-glucan-decomposing anaerobic bacterium isolated from anoxic soil subjected to biological soil disinfestation.</title>
        <authorList>
            <person name="Ueki A."/>
            <person name="Tonouchi A."/>
        </authorList>
    </citation>
    <scope>NUCLEOTIDE SEQUENCE [LARGE SCALE GENOMIC DNA]</scope>
    <source>
        <strain evidence="4 5">TW1</strain>
    </source>
</reference>
<protein>
    <submittedName>
        <fullName evidence="4">Fatty acid metabolism regulator protein</fullName>
    </submittedName>
</protein>
<dbReference type="Gene3D" id="1.10.10.60">
    <property type="entry name" value="Homeodomain-like"/>
    <property type="match status" value="1"/>
</dbReference>
<dbReference type="SUPFAM" id="SSF46689">
    <property type="entry name" value="Homeodomain-like"/>
    <property type="match status" value="1"/>
</dbReference>
<gene>
    <name evidence="4" type="ORF">bsdtw1_04576</name>
</gene>
<dbReference type="InterPro" id="IPR041490">
    <property type="entry name" value="KstR2_TetR_C"/>
</dbReference>
<dbReference type="GO" id="GO:0003677">
    <property type="term" value="F:DNA binding"/>
    <property type="evidence" value="ECO:0007669"/>
    <property type="project" value="UniProtKB-UniRule"/>
</dbReference>
<evidence type="ECO:0000256" key="2">
    <source>
        <dbReference type="PROSITE-ProRule" id="PRU00335"/>
    </source>
</evidence>
<feature type="DNA-binding region" description="H-T-H motif" evidence="2">
    <location>
        <begin position="27"/>
        <end position="46"/>
    </location>
</feature>
<dbReference type="PROSITE" id="PS50977">
    <property type="entry name" value="HTH_TETR_2"/>
    <property type="match status" value="1"/>
</dbReference>
<evidence type="ECO:0000313" key="5">
    <source>
        <dbReference type="Proteomes" id="UP000580568"/>
    </source>
</evidence>
<dbReference type="SUPFAM" id="SSF48498">
    <property type="entry name" value="Tetracyclin repressor-like, C-terminal domain"/>
    <property type="match status" value="1"/>
</dbReference>
<name>A0A6V8SM77_9CLOT</name>
<evidence type="ECO:0000259" key="3">
    <source>
        <dbReference type="PROSITE" id="PS50977"/>
    </source>
</evidence>
<dbReference type="InterPro" id="IPR001647">
    <property type="entry name" value="HTH_TetR"/>
</dbReference>
<dbReference type="PRINTS" id="PR00455">
    <property type="entry name" value="HTHTETR"/>
</dbReference>
<dbReference type="AlphaFoldDB" id="A0A6V8SM77"/>
<keyword evidence="5" id="KW-1185">Reference proteome</keyword>
<dbReference type="InterPro" id="IPR036271">
    <property type="entry name" value="Tet_transcr_reg_TetR-rel_C_sf"/>
</dbReference>
<proteinExistence type="predicted"/>
<dbReference type="InterPro" id="IPR009057">
    <property type="entry name" value="Homeodomain-like_sf"/>
</dbReference>
<keyword evidence="1 2" id="KW-0238">DNA-binding</keyword>
<dbReference type="InterPro" id="IPR050109">
    <property type="entry name" value="HTH-type_TetR-like_transc_reg"/>
</dbReference>
<comment type="caution">
    <text evidence="4">The sequence shown here is derived from an EMBL/GenBank/DDBJ whole genome shotgun (WGS) entry which is preliminary data.</text>
</comment>
<evidence type="ECO:0000313" key="4">
    <source>
        <dbReference type="EMBL" id="GFP78354.1"/>
    </source>
</evidence>
<dbReference type="InterPro" id="IPR023772">
    <property type="entry name" value="DNA-bd_HTH_TetR-type_CS"/>
</dbReference>
<sequence>MVKENKEQIILEAAIKIFSEKGFSAATTSEIAKSAGVAEGTIFRYFKTKKELLTGAMVKLIEVFSEMFITSRINKILKDHEGMDPKITLKAIAKDRLDIIDKHWDLIKVVITELQFHEDLRNSFLVDMASKGKLLLEDFIKSGIARGVFRDINPTIAARALVGTLSIYIIQRQLIPSLVNMNDDEQIDLIIDLFLNGLNKK</sequence>
<accession>A0A6V8SM77</accession>